<evidence type="ECO:0000256" key="1">
    <source>
        <dbReference type="SAM" id="Phobius"/>
    </source>
</evidence>
<proteinExistence type="predicted"/>
<keyword evidence="1" id="KW-1133">Transmembrane helix</keyword>
<evidence type="ECO:0000313" key="2">
    <source>
        <dbReference type="EMBL" id="PYH94765.1"/>
    </source>
</evidence>
<feature type="transmembrane region" description="Helical" evidence="1">
    <location>
        <begin position="88"/>
        <end position="112"/>
    </location>
</feature>
<dbReference type="AlphaFoldDB" id="A0A319DBJ3"/>
<keyword evidence="1" id="KW-0812">Transmembrane</keyword>
<dbReference type="EMBL" id="KZ825865">
    <property type="protein sequence ID" value="PYH94765.1"/>
    <property type="molecule type" value="Genomic_DNA"/>
</dbReference>
<dbReference type="Proteomes" id="UP000247810">
    <property type="component" value="Unassembled WGS sequence"/>
</dbReference>
<dbReference type="OrthoDB" id="8963674at2759"/>
<keyword evidence="1" id="KW-0472">Membrane</keyword>
<evidence type="ECO:0000313" key="3">
    <source>
        <dbReference type="Proteomes" id="UP000247810"/>
    </source>
</evidence>
<protein>
    <submittedName>
        <fullName evidence="2">Uncharacterized protein</fullName>
    </submittedName>
</protein>
<accession>A0A319DBJ3</accession>
<reference evidence="2 3" key="1">
    <citation type="submission" date="2018-02" db="EMBL/GenBank/DDBJ databases">
        <title>The genomes of Aspergillus section Nigri reveals drivers in fungal speciation.</title>
        <authorList>
            <consortium name="DOE Joint Genome Institute"/>
            <person name="Vesth T.C."/>
            <person name="Nybo J."/>
            <person name="Theobald S."/>
            <person name="Brandl J."/>
            <person name="Frisvad J.C."/>
            <person name="Nielsen K.F."/>
            <person name="Lyhne E.K."/>
            <person name="Kogle M.E."/>
            <person name="Kuo A."/>
            <person name="Riley R."/>
            <person name="Clum A."/>
            <person name="Nolan M."/>
            <person name="Lipzen A."/>
            <person name="Salamov A."/>
            <person name="Henrissat B."/>
            <person name="Wiebenga A."/>
            <person name="De vries R.P."/>
            <person name="Grigoriev I.V."/>
            <person name="Mortensen U.H."/>
            <person name="Andersen M.R."/>
            <person name="Baker S.E."/>
        </authorList>
    </citation>
    <scope>NUCLEOTIDE SEQUENCE [LARGE SCALE GENOMIC DNA]</scope>
    <source>
        <strain evidence="2 3">CBS 707.79</strain>
    </source>
</reference>
<name>A0A319DBJ3_9EURO</name>
<sequence length="114" mass="12810">MSAFARFLGVDCGIGWGEGPPTYLTLPYVSYLHTCHAIHDAWATGMLLGAIEVGIRNQIRSICQMHFTSKQGCLFTCLPVYLFTCLPVYLFTCLPVYCLLFTCLLFIIFFLVNP</sequence>
<keyword evidence="3" id="KW-1185">Reference proteome</keyword>
<organism evidence="2 3">
    <name type="scientific">Aspergillus ellipticus CBS 707.79</name>
    <dbReference type="NCBI Taxonomy" id="1448320"/>
    <lineage>
        <taxon>Eukaryota</taxon>
        <taxon>Fungi</taxon>
        <taxon>Dikarya</taxon>
        <taxon>Ascomycota</taxon>
        <taxon>Pezizomycotina</taxon>
        <taxon>Eurotiomycetes</taxon>
        <taxon>Eurotiomycetidae</taxon>
        <taxon>Eurotiales</taxon>
        <taxon>Aspergillaceae</taxon>
        <taxon>Aspergillus</taxon>
        <taxon>Aspergillus subgen. Circumdati</taxon>
    </lineage>
</organism>
<gene>
    <name evidence="2" type="ORF">BO71DRAFT_220151</name>
</gene>
<dbReference type="VEuPathDB" id="FungiDB:BO71DRAFT_220151"/>